<evidence type="ECO:0000313" key="3">
    <source>
        <dbReference type="Proteomes" id="UP000199515"/>
    </source>
</evidence>
<accession>A0A1H3CYX8</accession>
<keyword evidence="1" id="KW-0812">Transmembrane</keyword>
<evidence type="ECO:0000313" key="2">
    <source>
        <dbReference type="EMBL" id="SDX59327.1"/>
    </source>
</evidence>
<dbReference type="Proteomes" id="UP000199515">
    <property type="component" value="Unassembled WGS sequence"/>
</dbReference>
<feature type="transmembrane region" description="Helical" evidence="1">
    <location>
        <begin position="61"/>
        <end position="81"/>
    </location>
</feature>
<evidence type="ECO:0000256" key="1">
    <source>
        <dbReference type="SAM" id="Phobius"/>
    </source>
</evidence>
<dbReference type="OrthoDB" id="3637581at2"/>
<dbReference type="RefSeq" id="WP_091289309.1">
    <property type="nucleotide sequence ID" value="NZ_FNON01000003.1"/>
</dbReference>
<dbReference type="AlphaFoldDB" id="A0A1H3CYX8"/>
<dbReference type="EMBL" id="FNON01000003">
    <property type="protein sequence ID" value="SDX59327.1"/>
    <property type="molecule type" value="Genomic_DNA"/>
</dbReference>
<keyword evidence="3" id="KW-1185">Reference proteome</keyword>
<keyword evidence="1" id="KW-0472">Membrane</keyword>
<protein>
    <submittedName>
        <fullName evidence="2">Uncharacterized protein</fullName>
    </submittedName>
</protein>
<keyword evidence="1" id="KW-1133">Transmembrane helix</keyword>
<reference evidence="2 3" key="1">
    <citation type="submission" date="2016-10" db="EMBL/GenBank/DDBJ databases">
        <authorList>
            <person name="de Groot N.N."/>
        </authorList>
    </citation>
    <scope>NUCLEOTIDE SEQUENCE [LARGE SCALE GENOMIC DNA]</scope>
    <source>
        <strain evidence="2 3">CPCC 202699</strain>
    </source>
</reference>
<name>A0A1H3CYX8_9PSEU</name>
<gene>
    <name evidence="2" type="ORF">SAMN05421504_103200</name>
</gene>
<sequence length="175" mass="18842">MSFKVGNVSWREWVGFGAGLLAAGTLFLPWTTLSAASTEIESALRSLPADDVVRDAWKSDFFAWCPPILLLLTGLVVVLFGQVRKARVSGLPALWLVAAAGNLLLMVAGWYAIGWQFGSEERALFEAGGIAVAPSYGRYLALVCTIVSLAAAILDARAAREEYRAPKKKVPLKDS</sequence>
<proteinExistence type="predicted"/>
<feature type="transmembrane region" description="Helical" evidence="1">
    <location>
        <begin position="139"/>
        <end position="159"/>
    </location>
</feature>
<organism evidence="2 3">
    <name type="scientific">Amycolatopsis xylanica</name>
    <dbReference type="NCBI Taxonomy" id="589385"/>
    <lineage>
        <taxon>Bacteria</taxon>
        <taxon>Bacillati</taxon>
        <taxon>Actinomycetota</taxon>
        <taxon>Actinomycetes</taxon>
        <taxon>Pseudonocardiales</taxon>
        <taxon>Pseudonocardiaceae</taxon>
        <taxon>Amycolatopsis</taxon>
    </lineage>
</organism>
<feature type="transmembrane region" description="Helical" evidence="1">
    <location>
        <begin position="93"/>
        <end position="113"/>
    </location>
</feature>
<dbReference type="STRING" id="589385.SAMN05421504_103200"/>